<gene>
    <name evidence="1" type="ORF">DN820_10265</name>
</gene>
<proteinExistence type="predicted"/>
<dbReference type="EMBL" id="QLAG01000011">
    <property type="protein sequence ID" value="TLX63472.1"/>
    <property type="molecule type" value="Genomic_DNA"/>
</dbReference>
<dbReference type="Proteomes" id="UP000306753">
    <property type="component" value="Unassembled WGS sequence"/>
</dbReference>
<evidence type="ECO:0000313" key="2">
    <source>
        <dbReference type="Proteomes" id="UP000306753"/>
    </source>
</evidence>
<dbReference type="AlphaFoldDB" id="A0A5R9QF89"/>
<comment type="caution">
    <text evidence="1">The sequence shown here is derived from an EMBL/GenBank/DDBJ whole genome shotgun (WGS) entry which is preliminary data.</text>
</comment>
<dbReference type="NCBIfam" id="NF040519">
    <property type="entry name" value="Sbal_3080_fam"/>
    <property type="match status" value="1"/>
</dbReference>
<dbReference type="RefSeq" id="WP_138411657.1">
    <property type="nucleotide sequence ID" value="NZ_QLAG01000011.1"/>
</dbReference>
<reference evidence="1 2" key="1">
    <citation type="journal article" date="2017" name="Eur. J. Clin. Microbiol. Infect. Dis.">
        <title>Uncommonly isolated clinical Pseudomonas: identification and phylogenetic assignation.</title>
        <authorList>
            <person name="Mulet M."/>
            <person name="Gomila M."/>
            <person name="Ramirez A."/>
            <person name="Cardew S."/>
            <person name="Moore E.R."/>
            <person name="Lalucat J."/>
            <person name="Garcia-Valdes E."/>
        </authorList>
    </citation>
    <scope>NUCLEOTIDE SEQUENCE [LARGE SCALE GENOMIC DNA]</scope>
    <source>
        <strain evidence="1 2">SD129</strain>
    </source>
</reference>
<evidence type="ECO:0008006" key="3">
    <source>
        <dbReference type="Google" id="ProtNLM"/>
    </source>
</evidence>
<organism evidence="1 2">
    <name type="scientific">Stutzerimonas nosocomialis</name>
    <dbReference type="NCBI Taxonomy" id="1056496"/>
    <lineage>
        <taxon>Bacteria</taxon>
        <taxon>Pseudomonadati</taxon>
        <taxon>Pseudomonadota</taxon>
        <taxon>Gammaproteobacteria</taxon>
        <taxon>Pseudomonadales</taxon>
        <taxon>Pseudomonadaceae</taxon>
        <taxon>Stutzerimonas</taxon>
    </lineage>
</organism>
<evidence type="ECO:0000313" key="1">
    <source>
        <dbReference type="EMBL" id="TLX63472.1"/>
    </source>
</evidence>
<protein>
    <recommendedName>
        <fullName evidence="3">Lipoprotein</fullName>
    </recommendedName>
</protein>
<accession>A0A5R9QF89</accession>
<name>A0A5R9QF89_9GAMM</name>
<keyword evidence="2" id="KW-1185">Reference proteome</keyword>
<dbReference type="PROSITE" id="PS51257">
    <property type="entry name" value="PROKAR_LIPOPROTEIN"/>
    <property type="match status" value="1"/>
</dbReference>
<sequence length="190" mass="21115">MYKTTAFLTAAVLLSGCSIKQTVTPAELTADLPTEICAIPAEGLREGFNTTYKSLLQSKGFTVRELKPNTSPRTCDLSTTYIGQWGWDMALYMKYADIRVFNKGRQVGQALYDSRSGGGRLDKFIDAETKIAELTDQLFPNGATGLGQGAMPALREDGSPTKAQQLYELRQENLSYEQFQTRYQEIMSQP</sequence>